<reference evidence="3 4" key="1">
    <citation type="submission" date="2016-07" db="EMBL/GenBank/DDBJ databases">
        <title>Bacillus oceanisediminis whole genome.</title>
        <authorList>
            <person name="Pal Y."/>
            <person name="Verma A."/>
            <person name="Mual P."/>
            <person name="Srinivasan K."/>
        </authorList>
    </citation>
    <scope>NUCLEOTIDE SEQUENCE [LARGE SCALE GENOMIC DNA]</scope>
    <source>
        <strain evidence="3 4">Bhandara28</strain>
    </source>
</reference>
<organism evidence="3 4">
    <name type="scientific">Cytobacillus oceanisediminis</name>
    <dbReference type="NCBI Taxonomy" id="665099"/>
    <lineage>
        <taxon>Bacteria</taxon>
        <taxon>Bacillati</taxon>
        <taxon>Bacillota</taxon>
        <taxon>Bacilli</taxon>
        <taxon>Bacillales</taxon>
        <taxon>Bacillaceae</taxon>
        <taxon>Cytobacillus</taxon>
    </lineage>
</organism>
<dbReference type="InterPro" id="IPR052354">
    <property type="entry name" value="Cell_Wall_Dynamics_Protein"/>
</dbReference>
<evidence type="ECO:0000313" key="3">
    <source>
        <dbReference type="EMBL" id="OHX49919.1"/>
    </source>
</evidence>
<name>A0ABX3CWU3_9BACI</name>
<dbReference type="Proteomes" id="UP000180194">
    <property type="component" value="Unassembled WGS sequence"/>
</dbReference>
<dbReference type="EMBL" id="MBRJ01000008">
    <property type="protein sequence ID" value="OHX49919.1"/>
    <property type="molecule type" value="Genomic_DNA"/>
</dbReference>
<proteinExistence type="predicted"/>
<accession>A0ABX3CWU3</accession>
<feature type="chain" id="PRO_5045107421" description="SH3b domain-containing protein" evidence="1">
    <location>
        <begin position="27"/>
        <end position="242"/>
    </location>
</feature>
<dbReference type="InterPro" id="IPR003646">
    <property type="entry name" value="SH3-like_bac-type"/>
</dbReference>
<evidence type="ECO:0000259" key="2">
    <source>
        <dbReference type="SMART" id="SM00287"/>
    </source>
</evidence>
<dbReference type="Gene3D" id="2.30.30.40">
    <property type="entry name" value="SH3 Domains"/>
    <property type="match status" value="3"/>
</dbReference>
<dbReference type="SMART" id="SM00287">
    <property type="entry name" value="SH3b"/>
    <property type="match status" value="2"/>
</dbReference>
<feature type="domain" description="SH3b" evidence="2">
    <location>
        <begin position="31"/>
        <end position="95"/>
    </location>
</feature>
<evidence type="ECO:0000313" key="4">
    <source>
        <dbReference type="Proteomes" id="UP000180194"/>
    </source>
</evidence>
<evidence type="ECO:0000256" key="1">
    <source>
        <dbReference type="SAM" id="SignalP"/>
    </source>
</evidence>
<comment type="caution">
    <text evidence="3">The sequence shown here is derived from an EMBL/GenBank/DDBJ whole genome shotgun (WGS) entry which is preliminary data.</text>
</comment>
<sequence length="242" mass="27293">MKKCLFLCTCLMLSVLITHTSLKVHAEEEIIKKNLITITDNVEVKRGATMTYPTVFTLKKGTRVYVRDTFAGSDGSKWVSVVTHGYKSGWALLEKFEVPSPEAGRKAFITDQVDIRRGAHWGYEPVASLQKGMVVTQADTFMTFSGQLWHKVDTGRKQGWLESQYFQNYMDYYGKGSISVKNGVIRKGASMDYSVKAALSQGTEVNTFVKFLNSRGEIWYHVKTPKGMYGWINSAEMSARPL</sequence>
<feature type="signal peptide" evidence="1">
    <location>
        <begin position="1"/>
        <end position="26"/>
    </location>
</feature>
<dbReference type="PANTHER" id="PTHR34408:SF1">
    <property type="entry name" value="GLYCOSYL HYDROLASE FAMILY 19 DOMAIN-CONTAINING PROTEIN HI_1415"/>
    <property type="match status" value="1"/>
</dbReference>
<feature type="domain" description="SH3b" evidence="2">
    <location>
        <begin position="173"/>
        <end position="240"/>
    </location>
</feature>
<dbReference type="Pfam" id="PF08460">
    <property type="entry name" value="SH3_5"/>
    <property type="match status" value="1"/>
</dbReference>
<dbReference type="PANTHER" id="PTHR34408">
    <property type="entry name" value="FAMILY PROTEIN, PUTATIVE-RELATED"/>
    <property type="match status" value="1"/>
</dbReference>
<dbReference type="RefSeq" id="WP_071156233.1">
    <property type="nucleotide sequence ID" value="NZ_CP062790.1"/>
</dbReference>
<gene>
    <name evidence="3" type="ORF">BBV17_10485</name>
</gene>
<keyword evidence="4" id="KW-1185">Reference proteome</keyword>
<keyword evidence="1" id="KW-0732">Signal</keyword>
<protein>
    <recommendedName>
        <fullName evidence="2">SH3b domain-containing protein</fullName>
    </recommendedName>
</protein>